<dbReference type="RefSeq" id="WP_132768907.1">
    <property type="nucleotide sequence ID" value="NZ_SMAB01000010.1"/>
</dbReference>
<name>A0A4R3KFE0_9BACI</name>
<dbReference type="Gene3D" id="2.40.128.20">
    <property type="match status" value="1"/>
</dbReference>
<organism evidence="1 2">
    <name type="scientific">Tepidibacillus fermentans</name>
    <dbReference type="NCBI Taxonomy" id="1281767"/>
    <lineage>
        <taxon>Bacteria</taxon>
        <taxon>Bacillati</taxon>
        <taxon>Bacillota</taxon>
        <taxon>Bacilli</taxon>
        <taxon>Bacillales</taxon>
        <taxon>Bacillaceae</taxon>
        <taxon>Tepidibacillus</taxon>
    </lineage>
</organism>
<dbReference type="InterPro" id="IPR015231">
    <property type="entry name" value="DUF1934"/>
</dbReference>
<keyword evidence="2" id="KW-1185">Reference proteome</keyword>
<dbReference type="InterPro" id="IPR012674">
    <property type="entry name" value="Calycin"/>
</dbReference>
<proteinExistence type="predicted"/>
<dbReference type="OrthoDB" id="2352933at2"/>
<dbReference type="EMBL" id="SMAB01000010">
    <property type="protein sequence ID" value="TCS82084.1"/>
    <property type="molecule type" value="Genomic_DNA"/>
</dbReference>
<dbReference type="SUPFAM" id="SSF50814">
    <property type="entry name" value="Lipocalins"/>
    <property type="match status" value="1"/>
</dbReference>
<sequence>MKEIQIHIQTKIDYQTGEVEEWQHDYKGTLYLKNDQDIYLKYEDHQDQLGKTNTILKWKWSESPTKLSLLRQGETRSHQIFQEGKPHQSFYQTPYGTFAMEIHPLKVKIYSQTWEEGKIELEYDLSIGKQKVGRYQLMVHYRP</sequence>
<dbReference type="AlphaFoldDB" id="A0A4R3KFE0"/>
<accession>A0A4R3KFE0</accession>
<evidence type="ECO:0000313" key="1">
    <source>
        <dbReference type="EMBL" id="TCS82084.1"/>
    </source>
</evidence>
<dbReference type="Proteomes" id="UP000295788">
    <property type="component" value="Unassembled WGS sequence"/>
</dbReference>
<dbReference type="Pfam" id="PF09148">
    <property type="entry name" value="DUF1934"/>
    <property type="match status" value="1"/>
</dbReference>
<gene>
    <name evidence="1" type="ORF">EDD72_11017</name>
</gene>
<reference evidence="1 2" key="1">
    <citation type="submission" date="2019-03" db="EMBL/GenBank/DDBJ databases">
        <title>Genomic Encyclopedia of Type Strains, Phase IV (KMG-IV): sequencing the most valuable type-strain genomes for metagenomic binning, comparative biology and taxonomic classification.</title>
        <authorList>
            <person name="Goeker M."/>
        </authorList>
    </citation>
    <scope>NUCLEOTIDE SEQUENCE [LARGE SCALE GENOMIC DNA]</scope>
    <source>
        <strain evidence="1 2">DSM 23802</strain>
    </source>
</reference>
<comment type="caution">
    <text evidence="1">The sequence shown here is derived from an EMBL/GenBank/DDBJ whole genome shotgun (WGS) entry which is preliminary data.</text>
</comment>
<protein>
    <submittedName>
        <fullName evidence="1">Uncharacterized beta-barrel protein YwiB (DUF1934 family)</fullName>
    </submittedName>
</protein>
<evidence type="ECO:0000313" key="2">
    <source>
        <dbReference type="Proteomes" id="UP000295788"/>
    </source>
</evidence>